<sequence length="129" mass="14719">MPLLRFDVIEGRSPEELKKLLDAAHIAMVEAFDVPVRDRYQIVHQHAPHEMIIEDTGLGFERTPEVVIISVVSKERTPEQKKLLYKLLVERLERECGIAPSDVMISIVENGTDDWSFGYGRAQFLTGEL</sequence>
<reference evidence="1 2" key="1">
    <citation type="submission" date="2017-03" db="EMBL/GenBank/DDBJ databases">
        <title>Complete genome sequence of Paenibacillus Kribbensis producing bioflocculants.</title>
        <authorList>
            <person name="Lee H.-G."/>
            <person name="Oh H.-M."/>
        </authorList>
    </citation>
    <scope>NUCLEOTIDE SEQUENCE [LARGE SCALE GENOMIC DNA]</scope>
    <source>
        <strain evidence="1 2">AM49</strain>
    </source>
</reference>
<gene>
    <name evidence="1" type="ORF">B4V02_03390</name>
</gene>
<dbReference type="Gene3D" id="3.30.429.10">
    <property type="entry name" value="Macrophage Migration Inhibitory Factor"/>
    <property type="match status" value="1"/>
</dbReference>
<dbReference type="Proteomes" id="UP000214666">
    <property type="component" value="Chromosome"/>
</dbReference>
<dbReference type="InterPro" id="IPR037479">
    <property type="entry name" value="Tauto_MSAD"/>
</dbReference>
<protein>
    <submittedName>
        <fullName evidence="1">Tautomerase family protein</fullName>
    </submittedName>
</protein>
<evidence type="ECO:0000313" key="2">
    <source>
        <dbReference type="Proteomes" id="UP000214666"/>
    </source>
</evidence>
<evidence type="ECO:0000313" key="1">
    <source>
        <dbReference type="EMBL" id="ASR45807.1"/>
    </source>
</evidence>
<organism evidence="1 2">
    <name type="scientific">Paenibacillus kribbensis</name>
    <dbReference type="NCBI Taxonomy" id="172713"/>
    <lineage>
        <taxon>Bacteria</taxon>
        <taxon>Bacillati</taxon>
        <taxon>Bacillota</taxon>
        <taxon>Bacilli</taxon>
        <taxon>Bacillales</taxon>
        <taxon>Paenibacillaceae</taxon>
        <taxon>Paenibacillus</taxon>
    </lineage>
</organism>
<dbReference type="STRING" id="172713.GCA_001705305_00424"/>
<name>A0A222WHC0_9BACL</name>
<dbReference type="PANTHER" id="PTHR38460">
    <property type="entry name" value="TAUTOMERASE YOLI-RELATED"/>
    <property type="match status" value="1"/>
</dbReference>
<dbReference type="AlphaFoldDB" id="A0A222WHC0"/>
<dbReference type="RefSeq" id="WP_094153736.1">
    <property type="nucleotide sequence ID" value="NZ_CP020028.1"/>
</dbReference>
<dbReference type="InterPro" id="IPR014347">
    <property type="entry name" value="Tautomerase/MIF_sf"/>
</dbReference>
<accession>A0A222WHC0</accession>
<dbReference type="SUPFAM" id="SSF55331">
    <property type="entry name" value="Tautomerase/MIF"/>
    <property type="match status" value="1"/>
</dbReference>
<dbReference type="OrthoDB" id="9804765at2"/>
<proteinExistence type="predicted"/>
<dbReference type="Pfam" id="PF14552">
    <property type="entry name" value="Tautomerase_2"/>
    <property type="match status" value="1"/>
</dbReference>
<dbReference type="PANTHER" id="PTHR38460:SF1">
    <property type="entry name" value="TAUTOMERASE YOLI-RELATED"/>
    <property type="match status" value="1"/>
</dbReference>
<dbReference type="EMBL" id="CP020028">
    <property type="protein sequence ID" value="ASR45807.1"/>
    <property type="molecule type" value="Genomic_DNA"/>
</dbReference>
<keyword evidence="2" id="KW-1185">Reference proteome</keyword>
<dbReference type="KEGG" id="pkb:B4V02_03390"/>